<keyword evidence="5" id="KW-1185">Reference proteome</keyword>
<dbReference type="InterPro" id="IPR015421">
    <property type="entry name" value="PyrdxlP-dep_Trfase_major"/>
</dbReference>
<dbReference type="PANTHER" id="PTHR43277">
    <property type="entry name" value="ARGININE DECARBOXYLASE"/>
    <property type="match status" value="1"/>
</dbReference>
<dbReference type="AlphaFoldDB" id="A0A926DK71"/>
<dbReference type="PANTHER" id="PTHR43277:SF4">
    <property type="entry name" value="ARGININE DECARBOXYLASE"/>
    <property type="match status" value="1"/>
</dbReference>
<evidence type="ECO:0000313" key="4">
    <source>
        <dbReference type="EMBL" id="MBC8539242.1"/>
    </source>
</evidence>
<organism evidence="4 5">
    <name type="scientific">Guopingia tenuis</name>
    <dbReference type="NCBI Taxonomy" id="2763656"/>
    <lineage>
        <taxon>Bacteria</taxon>
        <taxon>Bacillati</taxon>
        <taxon>Bacillota</taxon>
        <taxon>Clostridia</taxon>
        <taxon>Christensenellales</taxon>
        <taxon>Christensenellaceae</taxon>
        <taxon>Guopingia</taxon>
    </lineage>
</organism>
<dbReference type="RefSeq" id="WP_249280845.1">
    <property type="nucleotide sequence ID" value="NZ_JACRSS010000006.1"/>
</dbReference>
<dbReference type="Gene3D" id="3.40.640.10">
    <property type="entry name" value="Type I PLP-dependent aspartate aminotransferase-like (Major domain)"/>
    <property type="match status" value="1"/>
</dbReference>
<gene>
    <name evidence="4" type="ORF">H8693_09925</name>
</gene>
<comment type="cofactor">
    <cofactor evidence="1">
        <name>pyridoxal 5'-phosphate</name>
        <dbReference type="ChEBI" id="CHEBI:597326"/>
    </cofactor>
</comment>
<sequence>MPSATPILAMLQAWENRKNVRFCMPGHKGRDNLWSEAARFDITELPGTDNLLAPEGCIARSQELTAAAHHAAHAFYGVNGSSGCILAMFSYFRPGDTVLVARDFHRSVENAIRVSGVRPVYIPVRQRAGEMPALPETADILAAMAAHPEAKAVFVTYPNYYGMCLPLAEIARNARKLGMLLLADSAHGAHLPFSPGLPPDAGRAGADLWCVSYHKTLRAMNQTAVTFASSRVDAERLKRAVNCFQTTSPSYPLLASIESARAEMVENGREEIAGLLAHIRSTRAALAADGIAAEETDDPTKLVLLCGAGQSGFALAQRLHERGIEVEGADLRHVLLLASIANTKEDFDRLADAVRETAAVGEPIQPGPEYLLRAEILPENGSGGEWVLLSQAPGRTAAASVFAYPPGVPLWLADQPVREEDIALLASLQKTGYNLIGAEKGIFVRKQGPGR</sequence>
<protein>
    <submittedName>
        <fullName evidence="4">Aminotransferase class I/II-fold pyridoxal phosphate-dependent enzyme</fullName>
    </submittedName>
</protein>
<dbReference type="GO" id="GO:0008483">
    <property type="term" value="F:transaminase activity"/>
    <property type="evidence" value="ECO:0007669"/>
    <property type="project" value="UniProtKB-KW"/>
</dbReference>
<dbReference type="Proteomes" id="UP000617951">
    <property type="component" value="Unassembled WGS sequence"/>
</dbReference>
<keyword evidence="4" id="KW-0032">Aminotransferase</keyword>
<dbReference type="InterPro" id="IPR052357">
    <property type="entry name" value="Orn_Lys_Arg_decarboxylase-I"/>
</dbReference>
<accession>A0A926DK71</accession>
<feature type="domain" description="Orn/Lys/Arg decarboxylases family 1 pyridoxal-P attachment site" evidence="3">
    <location>
        <begin position="5"/>
        <end position="287"/>
    </location>
</feature>
<dbReference type="InterPro" id="IPR036633">
    <property type="entry name" value="Prn/Lys/Arg_de-COase_C_sf"/>
</dbReference>
<keyword evidence="2" id="KW-0663">Pyridoxal phosphate</keyword>
<evidence type="ECO:0000256" key="1">
    <source>
        <dbReference type="ARBA" id="ARBA00001933"/>
    </source>
</evidence>
<name>A0A926DK71_9FIRM</name>
<keyword evidence="4" id="KW-0808">Transferase</keyword>
<evidence type="ECO:0000256" key="2">
    <source>
        <dbReference type="ARBA" id="ARBA00022898"/>
    </source>
</evidence>
<comment type="caution">
    <text evidence="4">The sequence shown here is derived from an EMBL/GenBank/DDBJ whole genome shotgun (WGS) entry which is preliminary data.</text>
</comment>
<dbReference type="Pfam" id="PF01276">
    <property type="entry name" value="OKR_DC_1"/>
    <property type="match status" value="1"/>
</dbReference>
<dbReference type="InterPro" id="IPR000310">
    <property type="entry name" value="Orn/Lys/Arg_deCO2ase_major_dom"/>
</dbReference>
<dbReference type="InterPro" id="IPR015424">
    <property type="entry name" value="PyrdxlP-dep_Trfase"/>
</dbReference>
<evidence type="ECO:0000313" key="5">
    <source>
        <dbReference type="Proteomes" id="UP000617951"/>
    </source>
</evidence>
<evidence type="ECO:0000259" key="3">
    <source>
        <dbReference type="Pfam" id="PF01276"/>
    </source>
</evidence>
<dbReference type="SUPFAM" id="SSF55904">
    <property type="entry name" value="Ornithine decarboxylase C-terminal domain"/>
    <property type="match status" value="1"/>
</dbReference>
<dbReference type="Gene3D" id="3.90.105.10">
    <property type="entry name" value="Molybdopterin biosynthesis moea protein, domain 2"/>
    <property type="match status" value="1"/>
</dbReference>
<reference evidence="4" key="1">
    <citation type="submission" date="2020-08" db="EMBL/GenBank/DDBJ databases">
        <title>Genome public.</title>
        <authorList>
            <person name="Liu C."/>
            <person name="Sun Q."/>
        </authorList>
    </citation>
    <scope>NUCLEOTIDE SEQUENCE</scope>
    <source>
        <strain evidence="4">NSJ-63</strain>
    </source>
</reference>
<dbReference type="EMBL" id="JACRSS010000006">
    <property type="protein sequence ID" value="MBC8539242.1"/>
    <property type="molecule type" value="Genomic_DNA"/>
</dbReference>
<proteinExistence type="predicted"/>
<dbReference type="SUPFAM" id="SSF53383">
    <property type="entry name" value="PLP-dependent transferases"/>
    <property type="match status" value="1"/>
</dbReference>